<evidence type="ECO:0000313" key="1">
    <source>
        <dbReference type="EMBL" id="KKU15904.1"/>
    </source>
</evidence>
<dbReference type="EMBL" id="LCLJ01000001">
    <property type="protein sequence ID" value="KKU15904.1"/>
    <property type="molecule type" value="Genomic_DNA"/>
</dbReference>
<dbReference type="AlphaFoldDB" id="A0A0G1N5T5"/>
<protein>
    <submittedName>
        <fullName evidence="1">Uncharacterized protein</fullName>
    </submittedName>
</protein>
<organism evidence="1 2">
    <name type="scientific">Candidatus Jorgensenbacteria bacterium GW2011_GWA2_45_9</name>
    <dbReference type="NCBI Taxonomy" id="1618663"/>
    <lineage>
        <taxon>Bacteria</taxon>
        <taxon>Candidatus Joergenseniibacteriota</taxon>
    </lineage>
</organism>
<dbReference type="Proteomes" id="UP000034727">
    <property type="component" value="Unassembled WGS sequence"/>
</dbReference>
<reference evidence="1 2" key="1">
    <citation type="journal article" date="2015" name="Nature">
        <title>rRNA introns, odd ribosomes, and small enigmatic genomes across a large radiation of phyla.</title>
        <authorList>
            <person name="Brown C.T."/>
            <person name="Hug L.A."/>
            <person name="Thomas B.C."/>
            <person name="Sharon I."/>
            <person name="Castelle C.J."/>
            <person name="Singh A."/>
            <person name="Wilkins M.J."/>
            <person name="Williams K.H."/>
            <person name="Banfield J.F."/>
        </authorList>
    </citation>
    <scope>NUCLEOTIDE SEQUENCE [LARGE SCALE GENOMIC DNA]</scope>
</reference>
<sequence length="569" mass="66170">MQESKQCQNCKQNYTIESEDFDFYRKIEVPLPTFCPRCRLERRLSFLNFFNLYKRDCDLCKKSVISRYSPDAPYKVYCPKCWWSDNWDAFEYGRGYDFSRPFFEQFNELLHNVPIISLSIDIPTTKSSPYTNHTGNLKNCYLIFHGDRGENCSYGFYSIGNKDIFDCSLTADSELCYDSIHTFQSNRCVGTDHATESLECFFSRDISGCQNCFASTNIKNKKYVYFDEQLSKEEYFRKISEIDIGSYSKYQEIKKKARSCNAKSFYKGIYDKFCVNSTGNYIFNSKNIKECFETSFAEDGKYLFLIADNPTKDSYDIASWGNNMARCCDSVNIGENVSDIKFCDESGINLISAEYCRASTGGKNHFGCVSVKKGEFCVLNKRYSESEYRFLREKIIKYMDDMPYTDKKGNVYKYGELFPPEFTGFPYNDSFASLFFPKTKEAAEKEGFIWTEKEKRTYDITKKANELPDHIKDTGESILKEVIECSACGKGYRIIETELSFLKKMNLPIPRECPMCRIMEKVHRWIEDINYCQTVERKCAKCGVSFKTTLTEKNAPIIYCNGCYARETA</sequence>
<proteinExistence type="predicted"/>
<name>A0A0G1N5T5_9BACT</name>
<evidence type="ECO:0000313" key="2">
    <source>
        <dbReference type="Proteomes" id="UP000034727"/>
    </source>
</evidence>
<gene>
    <name evidence="1" type="ORF">UX22_C0001G0046</name>
</gene>
<accession>A0A0G1N5T5</accession>
<comment type="caution">
    <text evidence="1">The sequence shown here is derived from an EMBL/GenBank/DDBJ whole genome shotgun (WGS) entry which is preliminary data.</text>
</comment>